<reference evidence="2" key="2">
    <citation type="submission" date="2022-01" db="EMBL/GenBank/DDBJ databases">
        <authorList>
            <person name="Yamashiro T."/>
            <person name="Shiraishi A."/>
            <person name="Satake H."/>
            <person name="Nakayama K."/>
        </authorList>
    </citation>
    <scope>NUCLEOTIDE SEQUENCE</scope>
</reference>
<name>A0ABQ5EWI3_9ASTR</name>
<organism evidence="2 3">
    <name type="scientific">Tanacetum coccineum</name>
    <dbReference type="NCBI Taxonomy" id="301880"/>
    <lineage>
        <taxon>Eukaryota</taxon>
        <taxon>Viridiplantae</taxon>
        <taxon>Streptophyta</taxon>
        <taxon>Embryophyta</taxon>
        <taxon>Tracheophyta</taxon>
        <taxon>Spermatophyta</taxon>
        <taxon>Magnoliopsida</taxon>
        <taxon>eudicotyledons</taxon>
        <taxon>Gunneridae</taxon>
        <taxon>Pentapetalae</taxon>
        <taxon>asterids</taxon>
        <taxon>campanulids</taxon>
        <taxon>Asterales</taxon>
        <taxon>Asteraceae</taxon>
        <taxon>Asteroideae</taxon>
        <taxon>Anthemideae</taxon>
        <taxon>Anthemidinae</taxon>
        <taxon>Tanacetum</taxon>
    </lineage>
</organism>
<sequence>MNHQTSSVPQIAYQSPQVTSHPMTESPLMDSSFVVPVFSLGDDPIACLNKAMAFLTTATSSRFPSTNNQLRTFSNPRNQATIQDGRVIVQQVQRRQGKGLLNATTVKEKAMLAEAQEAGQILDEEQLTFLADPGVPDGQAVQTIILKNVAF</sequence>
<proteinExistence type="predicted"/>
<gene>
    <name evidence="2" type="ORF">Tco_0990316</name>
</gene>
<evidence type="ECO:0000313" key="2">
    <source>
        <dbReference type="EMBL" id="GJT55262.1"/>
    </source>
</evidence>
<keyword evidence="3" id="KW-1185">Reference proteome</keyword>
<protein>
    <submittedName>
        <fullName evidence="2">Uncharacterized protein</fullName>
    </submittedName>
</protein>
<dbReference type="Proteomes" id="UP001151760">
    <property type="component" value="Unassembled WGS sequence"/>
</dbReference>
<accession>A0ABQ5EWI3</accession>
<evidence type="ECO:0000313" key="3">
    <source>
        <dbReference type="Proteomes" id="UP001151760"/>
    </source>
</evidence>
<feature type="compositionally biased region" description="Polar residues" evidence="1">
    <location>
        <begin position="1"/>
        <end position="23"/>
    </location>
</feature>
<comment type="caution">
    <text evidence="2">The sequence shown here is derived from an EMBL/GenBank/DDBJ whole genome shotgun (WGS) entry which is preliminary data.</text>
</comment>
<evidence type="ECO:0000256" key="1">
    <source>
        <dbReference type="SAM" id="MobiDB-lite"/>
    </source>
</evidence>
<dbReference type="EMBL" id="BQNB010016742">
    <property type="protein sequence ID" value="GJT55262.1"/>
    <property type="molecule type" value="Genomic_DNA"/>
</dbReference>
<reference evidence="2" key="1">
    <citation type="journal article" date="2022" name="Int. J. Mol. Sci.">
        <title>Draft Genome of Tanacetum Coccineum: Genomic Comparison of Closely Related Tanacetum-Family Plants.</title>
        <authorList>
            <person name="Yamashiro T."/>
            <person name="Shiraishi A."/>
            <person name="Nakayama K."/>
            <person name="Satake H."/>
        </authorList>
    </citation>
    <scope>NUCLEOTIDE SEQUENCE</scope>
</reference>
<feature type="region of interest" description="Disordered" evidence="1">
    <location>
        <begin position="1"/>
        <end position="24"/>
    </location>
</feature>